<accession>A0A494TDJ9</accession>
<evidence type="ECO:0000256" key="5">
    <source>
        <dbReference type="RuleBase" id="RU003557"/>
    </source>
</evidence>
<dbReference type="OrthoDB" id="9764638at2"/>
<evidence type="ECO:0000256" key="1">
    <source>
        <dbReference type="ARBA" id="ARBA00010982"/>
    </source>
</evidence>
<proteinExistence type="inferred from homology"/>
<evidence type="ECO:0000313" key="8">
    <source>
        <dbReference type="EMBL" id="AYJ85133.1"/>
    </source>
</evidence>
<dbReference type="KEGG" id="spha:D3Y57_03615"/>
<evidence type="ECO:0000256" key="4">
    <source>
        <dbReference type="PIRSR" id="PIRSR000429-1"/>
    </source>
</evidence>
<evidence type="ECO:0000259" key="7">
    <source>
        <dbReference type="Pfam" id="PF02803"/>
    </source>
</evidence>
<dbReference type="PANTHER" id="PTHR43365:SF1">
    <property type="entry name" value="ACETYL-COA C-ACYLTRANSFERASE"/>
    <property type="match status" value="1"/>
</dbReference>
<organism evidence="8 9">
    <name type="scientific">Sphingomonas paeninsulae</name>
    <dbReference type="NCBI Taxonomy" id="2319844"/>
    <lineage>
        <taxon>Bacteria</taxon>
        <taxon>Pseudomonadati</taxon>
        <taxon>Pseudomonadota</taxon>
        <taxon>Alphaproteobacteria</taxon>
        <taxon>Sphingomonadales</taxon>
        <taxon>Sphingomonadaceae</taxon>
        <taxon>Sphingomonas</taxon>
    </lineage>
</organism>
<reference evidence="8 9" key="1">
    <citation type="submission" date="2018-09" db="EMBL/GenBank/DDBJ databases">
        <title>Sphingomonas peninsula sp. nov., isolated from fildes peninsula, Antarctic soil.</title>
        <authorList>
            <person name="Yingchao G."/>
        </authorList>
    </citation>
    <scope>NUCLEOTIDE SEQUENCE [LARGE SCALE GENOMIC DNA]</scope>
    <source>
        <strain evidence="8 9">YZ-8</strain>
        <plasmid evidence="8 9">unnamed1</plasmid>
    </source>
</reference>
<dbReference type="Gene3D" id="3.40.47.10">
    <property type="match status" value="2"/>
</dbReference>
<gene>
    <name evidence="8" type="ORF">D3Y57_03615</name>
</gene>
<dbReference type="EC" id="2.3.1.16" evidence="8"/>
<dbReference type="PANTHER" id="PTHR43365">
    <property type="entry name" value="BLR7806 PROTEIN"/>
    <property type="match status" value="1"/>
</dbReference>
<comment type="similarity">
    <text evidence="1 5">Belongs to the thiolase-like superfamily. Thiolase family.</text>
</comment>
<evidence type="ECO:0000259" key="6">
    <source>
        <dbReference type="Pfam" id="PF00108"/>
    </source>
</evidence>
<dbReference type="Pfam" id="PF02803">
    <property type="entry name" value="Thiolase_C"/>
    <property type="match status" value="1"/>
</dbReference>
<dbReference type="NCBIfam" id="TIGR01930">
    <property type="entry name" value="AcCoA-C-Actrans"/>
    <property type="match status" value="1"/>
</dbReference>
<geneLocation type="plasmid" evidence="8">
    <name>unnamed1</name>
</geneLocation>
<sequence length="387" mass="40503">MAEAYIVAAVRTAGGRRNGRLAGWHPVDLGAKVLDSVVARAGVAPDAIEDVIMGCVTQAGEQSMQVGRNIVLASSLPVSVPAVTIDRQCGSSQQAIQFAAQAVMSGTQDIIIAAGIESMTRVPMGSAALHDTGVQYLSQAVKDRFGVAGFSQFGGAEMIAKKWSFTRADLDAFGLESHLRAQAATKSGAFDKEIVPIEITLADGTTEMHVVDEGIRWDASIEGMEKVKLLVEGGVITAATSSQITDGASAVMIVSERALKEHNLTPLARIVSMTVTAGDPVVMLEEPLFATDKALKRAGMTIDQIDMYEVNEAFAPVPMAWLKHIGADPAKLNVNGGAIALGHPLGASGTKLMSTLIYGLKARGLKYGLQTMCEGGGVANVTIIEAL</sequence>
<dbReference type="Pfam" id="PF00108">
    <property type="entry name" value="Thiolase_N"/>
    <property type="match status" value="1"/>
</dbReference>
<keyword evidence="2 5" id="KW-0808">Transferase</keyword>
<dbReference type="EMBL" id="CP032828">
    <property type="protein sequence ID" value="AYJ85133.1"/>
    <property type="molecule type" value="Genomic_DNA"/>
</dbReference>
<evidence type="ECO:0000256" key="2">
    <source>
        <dbReference type="ARBA" id="ARBA00022679"/>
    </source>
</evidence>
<dbReference type="CDD" id="cd00751">
    <property type="entry name" value="thiolase"/>
    <property type="match status" value="1"/>
</dbReference>
<feature type="active site" description="Proton acceptor" evidence="4">
    <location>
        <position position="373"/>
    </location>
</feature>
<keyword evidence="8" id="KW-0614">Plasmid</keyword>
<dbReference type="AlphaFoldDB" id="A0A494TDJ9"/>
<dbReference type="PROSITE" id="PS00737">
    <property type="entry name" value="THIOLASE_2"/>
    <property type="match status" value="1"/>
</dbReference>
<protein>
    <submittedName>
        <fullName evidence="8">Acetyl-CoA C-acyltransferase</fullName>
        <ecNumber evidence="8">2.3.1.16</ecNumber>
    </submittedName>
</protein>
<name>A0A494TDJ9_SPHPE</name>
<dbReference type="SUPFAM" id="SSF53901">
    <property type="entry name" value="Thiolase-like"/>
    <property type="match status" value="2"/>
</dbReference>
<feature type="active site" description="Proton acceptor" evidence="4">
    <location>
        <position position="343"/>
    </location>
</feature>
<dbReference type="PIRSF" id="PIRSF000429">
    <property type="entry name" value="Ac-CoA_Ac_transf"/>
    <property type="match status" value="1"/>
</dbReference>
<evidence type="ECO:0000256" key="3">
    <source>
        <dbReference type="ARBA" id="ARBA00023315"/>
    </source>
</evidence>
<feature type="active site" description="Acyl-thioester intermediate" evidence="4">
    <location>
        <position position="89"/>
    </location>
</feature>
<dbReference type="Proteomes" id="UP000276254">
    <property type="component" value="Plasmid unnamed1"/>
</dbReference>
<evidence type="ECO:0000313" key="9">
    <source>
        <dbReference type="Proteomes" id="UP000276254"/>
    </source>
</evidence>
<dbReference type="GO" id="GO:0003988">
    <property type="term" value="F:acetyl-CoA C-acyltransferase activity"/>
    <property type="evidence" value="ECO:0007669"/>
    <property type="project" value="UniProtKB-EC"/>
</dbReference>
<keyword evidence="9" id="KW-1185">Reference proteome</keyword>
<dbReference type="InterPro" id="IPR020616">
    <property type="entry name" value="Thiolase_N"/>
</dbReference>
<feature type="domain" description="Thiolase C-terminal" evidence="7">
    <location>
        <begin position="264"/>
        <end position="385"/>
    </location>
</feature>
<feature type="domain" description="Thiolase N-terminal" evidence="6">
    <location>
        <begin position="5"/>
        <end position="256"/>
    </location>
</feature>
<dbReference type="InterPro" id="IPR002155">
    <property type="entry name" value="Thiolase"/>
</dbReference>
<dbReference type="NCBIfam" id="NF005077">
    <property type="entry name" value="PRK06504.1"/>
    <property type="match status" value="1"/>
</dbReference>
<dbReference type="RefSeq" id="WP_121151419.1">
    <property type="nucleotide sequence ID" value="NZ_CP032828.1"/>
</dbReference>
<dbReference type="InterPro" id="IPR020613">
    <property type="entry name" value="Thiolase_CS"/>
</dbReference>
<dbReference type="InterPro" id="IPR020617">
    <property type="entry name" value="Thiolase_C"/>
</dbReference>
<dbReference type="InterPro" id="IPR016039">
    <property type="entry name" value="Thiolase-like"/>
</dbReference>
<keyword evidence="3 5" id="KW-0012">Acyltransferase</keyword>